<protein>
    <recommendedName>
        <fullName evidence="1">G domain-containing protein</fullName>
    </recommendedName>
</protein>
<evidence type="ECO:0000259" key="1">
    <source>
        <dbReference type="Pfam" id="PF01926"/>
    </source>
</evidence>
<dbReference type="EMBL" id="KL197712">
    <property type="protein sequence ID" value="KDQ61542.1"/>
    <property type="molecule type" value="Genomic_DNA"/>
</dbReference>
<evidence type="ECO:0000313" key="2">
    <source>
        <dbReference type="EMBL" id="KDQ61542.1"/>
    </source>
</evidence>
<dbReference type="InParanoid" id="A0A067QDH4"/>
<accession>A0A067QDH4</accession>
<name>A0A067QDH4_9AGAM</name>
<dbReference type="InterPro" id="IPR027417">
    <property type="entry name" value="P-loop_NTPase"/>
</dbReference>
<dbReference type="Pfam" id="PF01926">
    <property type="entry name" value="MMR_HSR1"/>
    <property type="match status" value="1"/>
</dbReference>
<dbReference type="GO" id="GO:0005525">
    <property type="term" value="F:GTP binding"/>
    <property type="evidence" value="ECO:0007669"/>
    <property type="project" value="InterPro"/>
</dbReference>
<dbReference type="HOGENOM" id="CLU_1129197_0_0_1"/>
<dbReference type="CDD" id="cd00882">
    <property type="entry name" value="Ras_like_GTPase"/>
    <property type="match status" value="1"/>
</dbReference>
<feature type="domain" description="G" evidence="1">
    <location>
        <begin position="2"/>
        <end position="90"/>
    </location>
</feature>
<dbReference type="InterPro" id="IPR006073">
    <property type="entry name" value="GTP-bd"/>
</dbReference>
<dbReference type="Proteomes" id="UP000027265">
    <property type="component" value="Unassembled WGS sequence"/>
</dbReference>
<keyword evidence="3" id="KW-1185">Reference proteome</keyword>
<gene>
    <name evidence="2" type="ORF">JAAARDRAFT_30993</name>
</gene>
<dbReference type="AlphaFoldDB" id="A0A067QDH4"/>
<dbReference type="STRING" id="933084.A0A067QDH4"/>
<evidence type="ECO:0000313" key="3">
    <source>
        <dbReference type="Proteomes" id="UP000027265"/>
    </source>
</evidence>
<dbReference type="Gene3D" id="3.40.50.300">
    <property type="entry name" value="P-loop containing nucleotide triphosphate hydrolases"/>
    <property type="match status" value="1"/>
</dbReference>
<reference evidence="3" key="1">
    <citation type="journal article" date="2014" name="Proc. Natl. Acad. Sci. U.S.A.">
        <title>Extensive sampling of basidiomycete genomes demonstrates inadequacy of the white-rot/brown-rot paradigm for wood decay fungi.</title>
        <authorList>
            <person name="Riley R."/>
            <person name="Salamov A.A."/>
            <person name="Brown D.W."/>
            <person name="Nagy L.G."/>
            <person name="Floudas D."/>
            <person name="Held B.W."/>
            <person name="Levasseur A."/>
            <person name="Lombard V."/>
            <person name="Morin E."/>
            <person name="Otillar R."/>
            <person name="Lindquist E.A."/>
            <person name="Sun H."/>
            <person name="LaButti K.M."/>
            <person name="Schmutz J."/>
            <person name="Jabbour D."/>
            <person name="Luo H."/>
            <person name="Baker S.E."/>
            <person name="Pisabarro A.G."/>
            <person name="Walton J.D."/>
            <person name="Blanchette R.A."/>
            <person name="Henrissat B."/>
            <person name="Martin F."/>
            <person name="Cullen D."/>
            <person name="Hibbett D.S."/>
            <person name="Grigoriev I.V."/>
        </authorList>
    </citation>
    <scope>NUCLEOTIDE SEQUENCE [LARGE SCALE GENOMIC DNA]</scope>
    <source>
        <strain evidence="3">MUCL 33604</strain>
    </source>
</reference>
<dbReference type="OrthoDB" id="3247308at2759"/>
<organism evidence="2 3">
    <name type="scientific">Jaapia argillacea MUCL 33604</name>
    <dbReference type="NCBI Taxonomy" id="933084"/>
    <lineage>
        <taxon>Eukaryota</taxon>
        <taxon>Fungi</taxon>
        <taxon>Dikarya</taxon>
        <taxon>Basidiomycota</taxon>
        <taxon>Agaricomycotina</taxon>
        <taxon>Agaricomycetes</taxon>
        <taxon>Agaricomycetidae</taxon>
        <taxon>Jaapiales</taxon>
        <taxon>Jaapiaceae</taxon>
        <taxon>Jaapia</taxon>
    </lineage>
</organism>
<sequence length="204" mass="22414">MRIAVIGGTGTGKTSFVNTASGSNFRVGGTGLSPITNDLQMSPIVDLSGQRVILIDTPGLDIKRGDKTFKLLEEGLRETTKRRLAGVIFLHKIGSPMDGQQPEIFDRFAKLCVAARLPNIALATTGWNYVSRERGLAEEHKALNHDKFFDLVIRKGAVYTGHYENSLASAQQTLGRVVEGARTLGLDDWEILLWPDSKWFPCLS</sequence>
<proteinExistence type="predicted"/>
<dbReference type="SUPFAM" id="SSF52540">
    <property type="entry name" value="P-loop containing nucleoside triphosphate hydrolases"/>
    <property type="match status" value="1"/>
</dbReference>